<dbReference type="EMBL" id="JACDUH010000003">
    <property type="protein sequence ID" value="MBA2851834.1"/>
    <property type="molecule type" value="Genomic_DNA"/>
</dbReference>
<accession>A0A7J9NX56</accession>
<comment type="caution">
    <text evidence="1">The sequence shown here is derived from an EMBL/GenBank/DDBJ whole genome shotgun (WGS) entry which is preliminary data.</text>
</comment>
<dbReference type="RefSeq" id="WP_181501653.1">
    <property type="nucleotide sequence ID" value="NZ_JACDUH010000003.1"/>
</dbReference>
<sequence>MNGEQLLDAVFGKMTDDEKMDKSEVAKIDGGKRYKFGIHGRMLEGDKHFSASCIGHLEKMLSLDESDLSTMKHVDTLIEGAKIIRVIGTKLASGETVDAQTTKEKSIVGTINSLLKAGVTPDEMIPCRHLNMAQKSGYNSFVINLTINEGETPEEKEVAKYLGDLYSTVFPNLKF</sequence>
<name>A0A7J9NX56_METMI</name>
<evidence type="ECO:0000313" key="2">
    <source>
        <dbReference type="Proteomes" id="UP000564425"/>
    </source>
</evidence>
<gene>
    <name evidence="1" type="ORF">HNP86_001993</name>
</gene>
<proteinExistence type="predicted"/>
<protein>
    <submittedName>
        <fullName evidence="1">Uncharacterized protein</fullName>
    </submittedName>
</protein>
<dbReference type="AlphaFoldDB" id="A0A7J9NX56"/>
<reference evidence="1 2" key="1">
    <citation type="submission" date="2020-07" db="EMBL/GenBank/DDBJ databases">
        <title>Genomic Encyclopedia of Type Strains, Phase IV (KMG-V): Genome sequencing to study the core and pangenomes of soil and plant-associated prokaryotes.</title>
        <authorList>
            <person name="Whitman W."/>
        </authorList>
    </citation>
    <scope>NUCLEOTIDE SEQUENCE [LARGE SCALE GENOMIC DNA]</scope>
    <source>
        <strain evidence="1 2">A1</strain>
    </source>
</reference>
<dbReference type="Proteomes" id="UP000564425">
    <property type="component" value="Unassembled WGS sequence"/>
</dbReference>
<evidence type="ECO:0000313" key="1">
    <source>
        <dbReference type="EMBL" id="MBA2851834.1"/>
    </source>
</evidence>
<organism evidence="1 2">
    <name type="scientific">Methanococcus maripaludis</name>
    <name type="common">Methanococcus deltae</name>
    <dbReference type="NCBI Taxonomy" id="39152"/>
    <lineage>
        <taxon>Archaea</taxon>
        <taxon>Methanobacteriati</taxon>
        <taxon>Methanobacteriota</taxon>
        <taxon>Methanomada group</taxon>
        <taxon>Methanococci</taxon>
        <taxon>Methanococcales</taxon>
        <taxon>Methanococcaceae</taxon>
        <taxon>Methanococcus</taxon>
    </lineage>
</organism>